<evidence type="ECO:0000256" key="3">
    <source>
        <dbReference type="ARBA" id="ARBA00022691"/>
    </source>
</evidence>
<dbReference type="Gene3D" id="3.40.50.150">
    <property type="entry name" value="Vaccinia Virus protein VP39"/>
    <property type="match status" value="1"/>
</dbReference>
<accession>A0A6A6GZ60</accession>
<keyword evidence="3" id="KW-0949">S-adenosyl-L-methionine</keyword>
<reference evidence="5" key="1">
    <citation type="journal article" date="2020" name="Stud. Mycol.">
        <title>101 Dothideomycetes genomes: a test case for predicting lifestyles and emergence of pathogens.</title>
        <authorList>
            <person name="Haridas S."/>
            <person name="Albert R."/>
            <person name="Binder M."/>
            <person name="Bloem J."/>
            <person name="Labutti K."/>
            <person name="Salamov A."/>
            <person name="Andreopoulos B."/>
            <person name="Baker S."/>
            <person name="Barry K."/>
            <person name="Bills G."/>
            <person name="Bluhm B."/>
            <person name="Cannon C."/>
            <person name="Castanera R."/>
            <person name="Culley D."/>
            <person name="Daum C."/>
            <person name="Ezra D."/>
            <person name="Gonzalez J."/>
            <person name="Henrissat B."/>
            <person name="Kuo A."/>
            <person name="Liang C."/>
            <person name="Lipzen A."/>
            <person name="Lutzoni F."/>
            <person name="Magnuson J."/>
            <person name="Mondo S."/>
            <person name="Nolan M."/>
            <person name="Ohm R."/>
            <person name="Pangilinan J."/>
            <person name="Park H.-J."/>
            <person name="Ramirez L."/>
            <person name="Alfaro M."/>
            <person name="Sun H."/>
            <person name="Tritt A."/>
            <person name="Yoshinaga Y."/>
            <person name="Zwiers L.-H."/>
            <person name="Turgeon B."/>
            <person name="Goodwin S."/>
            <person name="Spatafora J."/>
            <person name="Crous P."/>
            <person name="Grigoriev I."/>
        </authorList>
    </citation>
    <scope>NUCLEOTIDE SEQUENCE</scope>
    <source>
        <strain evidence="5">Tuck. ex Michener</strain>
    </source>
</reference>
<dbReference type="GO" id="GO:0032259">
    <property type="term" value="P:methylation"/>
    <property type="evidence" value="ECO:0007669"/>
    <property type="project" value="UniProtKB-KW"/>
</dbReference>
<keyword evidence="2" id="KW-0808">Transferase</keyword>
<evidence type="ECO:0000256" key="1">
    <source>
        <dbReference type="ARBA" id="ARBA00022603"/>
    </source>
</evidence>
<gene>
    <name evidence="5" type="ORF">EV356DRAFT_508249</name>
</gene>
<dbReference type="GO" id="GO:0008171">
    <property type="term" value="F:O-methyltransferase activity"/>
    <property type="evidence" value="ECO:0007669"/>
    <property type="project" value="InterPro"/>
</dbReference>
<keyword evidence="1" id="KW-0489">Methyltransferase</keyword>
<name>A0A6A6GZ60_VIRVR</name>
<dbReference type="SUPFAM" id="SSF53335">
    <property type="entry name" value="S-adenosyl-L-methionine-dependent methyltransferases"/>
    <property type="match status" value="1"/>
</dbReference>
<dbReference type="PANTHER" id="PTHR43712:SF5">
    <property type="entry name" value="O-METHYLTRANSFERASE ASQN-RELATED"/>
    <property type="match status" value="1"/>
</dbReference>
<dbReference type="InterPro" id="IPR001077">
    <property type="entry name" value="COMT_C"/>
</dbReference>
<organism evidence="5 6">
    <name type="scientific">Viridothelium virens</name>
    <name type="common">Speckled blister lichen</name>
    <name type="synonym">Trypethelium virens</name>
    <dbReference type="NCBI Taxonomy" id="1048519"/>
    <lineage>
        <taxon>Eukaryota</taxon>
        <taxon>Fungi</taxon>
        <taxon>Dikarya</taxon>
        <taxon>Ascomycota</taxon>
        <taxon>Pezizomycotina</taxon>
        <taxon>Dothideomycetes</taxon>
        <taxon>Dothideomycetes incertae sedis</taxon>
        <taxon>Trypetheliales</taxon>
        <taxon>Trypetheliaceae</taxon>
        <taxon>Viridothelium</taxon>
    </lineage>
</organism>
<feature type="domain" description="O-methyltransferase C-terminal" evidence="4">
    <location>
        <begin position="59"/>
        <end position="150"/>
    </location>
</feature>
<dbReference type="Proteomes" id="UP000800092">
    <property type="component" value="Unassembled WGS sequence"/>
</dbReference>
<evidence type="ECO:0000313" key="5">
    <source>
        <dbReference type="EMBL" id="KAF2230780.1"/>
    </source>
</evidence>
<sequence>MSDTVNAFDWQSLGEGLVVDAPLVKPAKLSPHPRLDYYLVFQHRLSIIANGEAKPPLELKDHLIFQAHDFFNLDPVDHADVYLLRLTLRDWPDEDAVRILRNSVPKMTLKSRILINDSVIPTLGTIPLLQEKYNKNADMMMMSMFNPLERT</sequence>
<protein>
    <recommendedName>
        <fullName evidence="4">O-methyltransferase C-terminal domain-containing protein</fullName>
    </recommendedName>
</protein>
<dbReference type="EMBL" id="ML991836">
    <property type="protein sequence ID" value="KAF2230780.1"/>
    <property type="molecule type" value="Genomic_DNA"/>
</dbReference>
<evidence type="ECO:0000259" key="4">
    <source>
        <dbReference type="Pfam" id="PF00891"/>
    </source>
</evidence>
<proteinExistence type="predicted"/>
<dbReference type="PANTHER" id="PTHR43712">
    <property type="entry name" value="PUTATIVE (AFU_ORTHOLOGUE AFUA_4G14580)-RELATED"/>
    <property type="match status" value="1"/>
</dbReference>
<dbReference type="AlphaFoldDB" id="A0A6A6GZ60"/>
<dbReference type="Pfam" id="PF00891">
    <property type="entry name" value="Methyltransf_2"/>
    <property type="match status" value="1"/>
</dbReference>
<dbReference type="PROSITE" id="PS51683">
    <property type="entry name" value="SAM_OMT_II"/>
    <property type="match status" value="1"/>
</dbReference>
<dbReference type="OrthoDB" id="1606438at2759"/>
<dbReference type="InterPro" id="IPR029063">
    <property type="entry name" value="SAM-dependent_MTases_sf"/>
</dbReference>
<evidence type="ECO:0000313" key="6">
    <source>
        <dbReference type="Proteomes" id="UP000800092"/>
    </source>
</evidence>
<keyword evidence="6" id="KW-1185">Reference proteome</keyword>
<evidence type="ECO:0000256" key="2">
    <source>
        <dbReference type="ARBA" id="ARBA00022679"/>
    </source>
</evidence>
<dbReference type="InterPro" id="IPR016461">
    <property type="entry name" value="COMT-like"/>
</dbReference>